<organism evidence="2 3">
    <name type="scientific">Candidatus Opimibacter skivensis</name>
    <dbReference type="NCBI Taxonomy" id="2982028"/>
    <lineage>
        <taxon>Bacteria</taxon>
        <taxon>Pseudomonadati</taxon>
        <taxon>Bacteroidota</taxon>
        <taxon>Saprospiria</taxon>
        <taxon>Saprospirales</taxon>
        <taxon>Saprospiraceae</taxon>
        <taxon>Candidatus Opimibacter</taxon>
    </lineage>
</organism>
<keyword evidence="1" id="KW-0732">Signal</keyword>
<feature type="signal peptide" evidence="1">
    <location>
        <begin position="1"/>
        <end position="22"/>
    </location>
</feature>
<evidence type="ECO:0000313" key="2">
    <source>
        <dbReference type="EMBL" id="MBK9984990.1"/>
    </source>
</evidence>
<protein>
    <submittedName>
        <fullName evidence="2">Uncharacterized protein</fullName>
    </submittedName>
</protein>
<reference evidence="2 3" key="1">
    <citation type="submission" date="2020-10" db="EMBL/GenBank/DDBJ databases">
        <title>Connecting structure to function with the recovery of over 1000 high-quality activated sludge metagenome-assembled genomes encoding full-length rRNA genes using long-read sequencing.</title>
        <authorList>
            <person name="Singleton C.M."/>
            <person name="Petriglieri F."/>
            <person name="Kristensen J.M."/>
            <person name="Kirkegaard R.H."/>
            <person name="Michaelsen T.Y."/>
            <person name="Andersen M.H."/>
            <person name="Karst S.M."/>
            <person name="Dueholm M.S."/>
            <person name="Nielsen P.H."/>
            <person name="Albertsen M."/>
        </authorList>
    </citation>
    <scope>NUCLEOTIDE SEQUENCE [LARGE SCALE GENOMIC DNA]</scope>
    <source>
        <strain evidence="2">Ribe_18-Q3-R11-54_MAXAC.273</strain>
    </source>
</reference>
<name>A0A9D7SXD2_9BACT</name>
<sequence>MKKVILTLLVTIIFLGTKNAKANVNLPEDWPKITITIEIGLQHACTTNWSICKVDIGIGFLAGSAELIQATDDGKSTGHGGGGGGGGSWMINISRENFAKYYPGYLPKMDNQTSVTFESTYRLPDNVKKALGSVNDLVIQGQVAYPLKYENGFYIITFPLRKSSMVNGGCINLHLIIFQFKSINTKNSNEKKRGLIFSFLILDYSWDLLFLEIPVNLL</sequence>
<evidence type="ECO:0000313" key="3">
    <source>
        <dbReference type="Proteomes" id="UP000808337"/>
    </source>
</evidence>
<proteinExistence type="predicted"/>
<accession>A0A9D7SXD2</accession>
<comment type="caution">
    <text evidence="2">The sequence shown here is derived from an EMBL/GenBank/DDBJ whole genome shotgun (WGS) entry which is preliminary data.</text>
</comment>
<evidence type="ECO:0000256" key="1">
    <source>
        <dbReference type="SAM" id="SignalP"/>
    </source>
</evidence>
<dbReference type="Proteomes" id="UP000808337">
    <property type="component" value="Unassembled WGS sequence"/>
</dbReference>
<dbReference type="AlphaFoldDB" id="A0A9D7SXD2"/>
<dbReference type="EMBL" id="JADKGY010000032">
    <property type="protein sequence ID" value="MBK9984990.1"/>
    <property type="molecule type" value="Genomic_DNA"/>
</dbReference>
<gene>
    <name evidence="2" type="ORF">IPP15_21940</name>
</gene>
<feature type="chain" id="PRO_5039502969" evidence="1">
    <location>
        <begin position="23"/>
        <end position="218"/>
    </location>
</feature>